<comment type="similarity">
    <text evidence="10 12">Belongs to the fluoride channel Fluc/FEX (TC 1.A.43) family.</text>
</comment>
<evidence type="ECO:0000256" key="11">
    <source>
        <dbReference type="ARBA" id="ARBA00035585"/>
    </source>
</evidence>
<dbReference type="GO" id="GO:0046872">
    <property type="term" value="F:metal ion binding"/>
    <property type="evidence" value="ECO:0007669"/>
    <property type="project" value="UniProtKB-KW"/>
</dbReference>
<evidence type="ECO:0000256" key="9">
    <source>
        <dbReference type="ARBA" id="ARBA00023303"/>
    </source>
</evidence>
<evidence type="ECO:0000256" key="6">
    <source>
        <dbReference type="ARBA" id="ARBA00023053"/>
    </source>
</evidence>
<dbReference type="PANTHER" id="PTHR28259:SF1">
    <property type="entry name" value="FLUORIDE EXPORT PROTEIN 1-RELATED"/>
    <property type="match status" value="1"/>
</dbReference>
<feature type="transmembrane region" description="Helical" evidence="12">
    <location>
        <begin position="39"/>
        <end position="56"/>
    </location>
</feature>
<accession>A0A7Y4LTC3</accession>
<feature type="binding site" evidence="12">
    <location>
        <position position="78"/>
    </location>
    <ligand>
        <name>Na(+)</name>
        <dbReference type="ChEBI" id="CHEBI:29101"/>
        <note>structural</note>
    </ligand>
</feature>
<organism evidence="13 14">
    <name type="scientific">Bradyrhizobium australiense</name>
    <dbReference type="NCBI Taxonomy" id="2721161"/>
    <lineage>
        <taxon>Bacteria</taxon>
        <taxon>Pseudomonadati</taxon>
        <taxon>Pseudomonadota</taxon>
        <taxon>Alphaproteobacteria</taxon>
        <taxon>Hyphomicrobiales</taxon>
        <taxon>Nitrobacteraceae</taxon>
        <taxon>Bradyrhizobium</taxon>
    </lineage>
</organism>
<reference evidence="13 14" key="1">
    <citation type="submission" date="2020-03" db="EMBL/GenBank/DDBJ databases">
        <title>Bradyrhizobium diversity isolated from nodules of Indigofera sp.</title>
        <authorList>
            <person name="Klepa M."/>
            <person name="Helene L."/>
            <person name="Hungria M."/>
        </authorList>
    </citation>
    <scope>NUCLEOTIDE SEQUENCE [LARGE SCALE GENOMIC DNA]</scope>
    <source>
        <strain evidence="13 14">WSM 1791</strain>
    </source>
</reference>
<comment type="function">
    <text evidence="12">Fluoride-specific ion channel. Important for reducing fluoride concentration in the cell, thus reducing its toxicity.</text>
</comment>
<keyword evidence="14" id="KW-1185">Reference proteome</keyword>
<comment type="catalytic activity">
    <reaction evidence="11">
        <text>fluoride(in) = fluoride(out)</text>
        <dbReference type="Rhea" id="RHEA:76159"/>
        <dbReference type="ChEBI" id="CHEBI:17051"/>
    </reaction>
    <physiologicalReaction direction="left-to-right" evidence="11">
        <dbReference type="Rhea" id="RHEA:76160"/>
    </physiologicalReaction>
</comment>
<keyword evidence="12" id="KW-0479">Metal-binding</keyword>
<evidence type="ECO:0000313" key="14">
    <source>
        <dbReference type="Proteomes" id="UP000544122"/>
    </source>
</evidence>
<evidence type="ECO:0000256" key="5">
    <source>
        <dbReference type="ARBA" id="ARBA00022989"/>
    </source>
</evidence>
<feature type="binding site" evidence="12">
    <location>
        <position position="81"/>
    </location>
    <ligand>
        <name>Na(+)</name>
        <dbReference type="ChEBI" id="CHEBI:29101"/>
        <note>structural</note>
    </ligand>
</feature>
<keyword evidence="9 12" id="KW-0407">Ion channel</keyword>
<keyword evidence="3" id="KW-0997">Cell inner membrane</keyword>
<dbReference type="AlphaFoldDB" id="A0A7Y4LTC3"/>
<keyword evidence="12" id="KW-0813">Transport</keyword>
<keyword evidence="8 12" id="KW-0472">Membrane</keyword>
<dbReference type="Pfam" id="PF02537">
    <property type="entry name" value="CRCB"/>
    <property type="match status" value="1"/>
</dbReference>
<keyword evidence="6 12" id="KW-0915">Sodium</keyword>
<feature type="transmembrane region" description="Helical" evidence="12">
    <location>
        <begin position="68"/>
        <end position="90"/>
    </location>
</feature>
<proteinExistence type="inferred from homology"/>
<gene>
    <name evidence="12 13" type="primary">crcB</name>
    <name evidence="12" type="synonym">fluC</name>
    <name evidence="13" type="ORF">HCN58_00440</name>
</gene>
<evidence type="ECO:0000256" key="12">
    <source>
        <dbReference type="HAMAP-Rule" id="MF_00454"/>
    </source>
</evidence>
<keyword evidence="5 12" id="KW-1133">Transmembrane helix</keyword>
<evidence type="ECO:0000256" key="4">
    <source>
        <dbReference type="ARBA" id="ARBA00022692"/>
    </source>
</evidence>
<comment type="activity regulation">
    <text evidence="12">Na(+) is not transported, but it plays an essential structural role and its presence is essential for fluoride channel function.</text>
</comment>
<keyword evidence="2 12" id="KW-1003">Cell membrane</keyword>
<keyword evidence="7 12" id="KW-0406">Ion transport</keyword>
<evidence type="ECO:0000256" key="7">
    <source>
        <dbReference type="ARBA" id="ARBA00023065"/>
    </source>
</evidence>
<feature type="transmembrane region" description="Helical" evidence="12">
    <location>
        <begin position="102"/>
        <end position="124"/>
    </location>
</feature>
<name>A0A7Y4LTC3_9BRAD</name>
<dbReference type="HAMAP" id="MF_00454">
    <property type="entry name" value="FluC"/>
    <property type="match status" value="1"/>
</dbReference>
<evidence type="ECO:0000256" key="2">
    <source>
        <dbReference type="ARBA" id="ARBA00022475"/>
    </source>
</evidence>
<evidence type="ECO:0000256" key="10">
    <source>
        <dbReference type="ARBA" id="ARBA00035120"/>
    </source>
</evidence>
<evidence type="ECO:0000313" key="13">
    <source>
        <dbReference type="EMBL" id="NOJ38102.1"/>
    </source>
</evidence>
<dbReference type="GO" id="GO:0005886">
    <property type="term" value="C:plasma membrane"/>
    <property type="evidence" value="ECO:0007669"/>
    <property type="project" value="UniProtKB-SubCell"/>
</dbReference>
<sequence length="128" mass="13044">MVSALLSVVVGSALGGVARYFVSGIVARRVGETFPWGTLSVNVSGAFLIGIFAALARNNASLFAAPNPWLFAVTGFLGCYTTVSSFSLQTLALARDGEGGRAIGYVAISVALSIGAVAVGFAIVNLTR</sequence>
<dbReference type="GO" id="GO:0140114">
    <property type="term" value="P:cellular detoxification of fluoride"/>
    <property type="evidence" value="ECO:0007669"/>
    <property type="project" value="UniProtKB-UniRule"/>
</dbReference>
<comment type="caution">
    <text evidence="13">The sequence shown here is derived from an EMBL/GenBank/DDBJ whole genome shotgun (WGS) entry which is preliminary data.</text>
</comment>
<dbReference type="InterPro" id="IPR003691">
    <property type="entry name" value="FluC"/>
</dbReference>
<keyword evidence="4 12" id="KW-0812">Transmembrane</keyword>
<dbReference type="NCBIfam" id="TIGR00494">
    <property type="entry name" value="crcB"/>
    <property type="match status" value="1"/>
</dbReference>
<dbReference type="Proteomes" id="UP000544122">
    <property type="component" value="Unassembled WGS sequence"/>
</dbReference>
<dbReference type="PANTHER" id="PTHR28259">
    <property type="entry name" value="FLUORIDE EXPORT PROTEIN 1-RELATED"/>
    <property type="match status" value="1"/>
</dbReference>
<dbReference type="EMBL" id="JAAVLX010000001">
    <property type="protein sequence ID" value="NOJ38102.1"/>
    <property type="molecule type" value="Genomic_DNA"/>
</dbReference>
<comment type="subcellular location">
    <subcellularLocation>
        <location evidence="1 12">Cell membrane</location>
        <topology evidence="1 12">Multi-pass membrane protein</topology>
    </subcellularLocation>
</comment>
<dbReference type="NCBIfam" id="NF010799">
    <property type="entry name" value="PRK14203.1"/>
    <property type="match status" value="1"/>
</dbReference>
<evidence type="ECO:0000256" key="8">
    <source>
        <dbReference type="ARBA" id="ARBA00023136"/>
    </source>
</evidence>
<evidence type="ECO:0000256" key="3">
    <source>
        <dbReference type="ARBA" id="ARBA00022519"/>
    </source>
</evidence>
<evidence type="ECO:0000256" key="1">
    <source>
        <dbReference type="ARBA" id="ARBA00004651"/>
    </source>
</evidence>
<protein>
    <recommendedName>
        <fullName evidence="12">Fluoride-specific ion channel FluC</fullName>
    </recommendedName>
</protein>
<dbReference type="GO" id="GO:0062054">
    <property type="term" value="F:fluoride channel activity"/>
    <property type="evidence" value="ECO:0007669"/>
    <property type="project" value="UniProtKB-UniRule"/>
</dbReference>